<dbReference type="EMBL" id="BAABBR010000001">
    <property type="protein sequence ID" value="GAA4029025.1"/>
    <property type="molecule type" value="Genomic_DNA"/>
</dbReference>
<dbReference type="Gene3D" id="3.40.50.300">
    <property type="entry name" value="P-loop containing nucleotide triphosphate hydrolases"/>
    <property type="match status" value="1"/>
</dbReference>
<dbReference type="SUPFAM" id="SSF52540">
    <property type="entry name" value="P-loop containing nucleoside triphosphate hydrolases"/>
    <property type="match status" value="1"/>
</dbReference>
<organism evidence="3 4">
    <name type="scientific">Sphingomonas rosea</name>
    <dbReference type="NCBI Taxonomy" id="335605"/>
    <lineage>
        <taxon>Bacteria</taxon>
        <taxon>Pseudomonadati</taxon>
        <taxon>Pseudomonadota</taxon>
        <taxon>Alphaproteobacteria</taxon>
        <taxon>Sphingomonadales</taxon>
        <taxon>Sphingomonadaceae</taxon>
        <taxon>Sphingomonas</taxon>
    </lineage>
</organism>
<proteinExistence type="predicted"/>
<feature type="domain" description="AAA+ ATPase" evidence="2">
    <location>
        <begin position="102"/>
        <end position="259"/>
    </location>
</feature>
<dbReference type="Proteomes" id="UP001424459">
    <property type="component" value="Unassembled WGS sequence"/>
</dbReference>
<protein>
    <recommendedName>
        <fullName evidence="2">AAA+ ATPase domain-containing protein</fullName>
    </recommendedName>
</protein>
<name>A0ABP7TPC0_9SPHN</name>
<dbReference type="Pfam" id="PF13191">
    <property type="entry name" value="AAA_16"/>
    <property type="match status" value="1"/>
</dbReference>
<dbReference type="InterPro" id="IPR041664">
    <property type="entry name" value="AAA_16"/>
</dbReference>
<evidence type="ECO:0000259" key="2">
    <source>
        <dbReference type="SMART" id="SM00382"/>
    </source>
</evidence>
<dbReference type="InterPro" id="IPR027417">
    <property type="entry name" value="P-loop_NTPase"/>
</dbReference>
<keyword evidence="4" id="KW-1185">Reference proteome</keyword>
<dbReference type="InterPro" id="IPR003593">
    <property type="entry name" value="AAA+_ATPase"/>
</dbReference>
<evidence type="ECO:0000256" key="1">
    <source>
        <dbReference type="SAM" id="MobiDB-lite"/>
    </source>
</evidence>
<evidence type="ECO:0000313" key="3">
    <source>
        <dbReference type="EMBL" id="GAA4029025.1"/>
    </source>
</evidence>
<accession>A0ABP7TPC0</accession>
<reference evidence="4" key="1">
    <citation type="journal article" date="2019" name="Int. J. Syst. Evol. Microbiol.">
        <title>The Global Catalogue of Microorganisms (GCM) 10K type strain sequencing project: providing services to taxonomists for standard genome sequencing and annotation.</title>
        <authorList>
            <consortium name="The Broad Institute Genomics Platform"/>
            <consortium name="The Broad Institute Genome Sequencing Center for Infectious Disease"/>
            <person name="Wu L."/>
            <person name="Ma J."/>
        </authorList>
    </citation>
    <scope>NUCLEOTIDE SEQUENCE [LARGE SCALE GENOMIC DNA]</scope>
    <source>
        <strain evidence="4">JCM 17564</strain>
    </source>
</reference>
<comment type="caution">
    <text evidence="3">The sequence shown here is derived from an EMBL/GenBank/DDBJ whole genome shotgun (WGS) entry which is preliminary data.</text>
</comment>
<feature type="compositionally biased region" description="Basic and acidic residues" evidence="1">
    <location>
        <begin position="28"/>
        <end position="39"/>
    </location>
</feature>
<dbReference type="PANTHER" id="PTHR34301">
    <property type="entry name" value="DNA-BINDING PROTEIN-RELATED"/>
    <property type="match status" value="1"/>
</dbReference>
<gene>
    <name evidence="3" type="ORF">GCM10022281_05180</name>
</gene>
<evidence type="ECO:0000313" key="4">
    <source>
        <dbReference type="Proteomes" id="UP001424459"/>
    </source>
</evidence>
<sequence length="441" mass="48377">MGWYESVSQFAAEQIGGRSRANSSPAFDEPRDGLMLRDGDREPEHRAYEAMMPLLSIPRHLDTTALDQVYMAFDVSQPVGQPEDLRGRDQEVKGLLSGVLHRRNHGIVSGPRGSGKTSLVRVFGQYADREGVVVLYSACDDGTSFGELIRSYLEQIPPAMVDPSMVELFEQRVISFGADSSPYQATGVLSMLKYSQLVVVLDEFDRITDPEMHDKISSLLKLVSDARLPVRFVLVGGNSAFADIVRAHPSMMRHITRVSTAPLSGEAIDDLLDSCAERCNLAFSDSSRELIREVACGSPYHARLFGMHGALNALAASSNAIELEHVESGLDEAFEEWSMLNPEDAQVFRDIMQGRFGAAGTLTEFARRVAWHNADDDFARDWKLQGRPSGEPPAVIADLAPTVQMIDGHATFRDATAPQFLLALSQVRQPSAPRLTGGARA</sequence>
<dbReference type="PANTHER" id="PTHR34301:SF8">
    <property type="entry name" value="ATPASE DOMAIN-CONTAINING PROTEIN"/>
    <property type="match status" value="1"/>
</dbReference>
<dbReference type="SMART" id="SM00382">
    <property type="entry name" value="AAA"/>
    <property type="match status" value="1"/>
</dbReference>
<feature type="region of interest" description="Disordered" evidence="1">
    <location>
        <begin position="14"/>
        <end position="39"/>
    </location>
</feature>